<gene>
    <name evidence="2" type="ORF">H9751_11670</name>
</gene>
<dbReference type="EMBL" id="DWVP01000024">
    <property type="protein sequence ID" value="HJC86171.1"/>
    <property type="molecule type" value="Genomic_DNA"/>
</dbReference>
<proteinExistence type="predicted"/>
<evidence type="ECO:0000256" key="1">
    <source>
        <dbReference type="SAM" id="MobiDB-lite"/>
    </source>
</evidence>
<accession>A0A9D2TPV9</accession>
<reference evidence="2" key="1">
    <citation type="journal article" date="2021" name="PeerJ">
        <title>Extensive microbial diversity within the chicken gut microbiome revealed by metagenomics and culture.</title>
        <authorList>
            <person name="Gilroy R."/>
            <person name="Ravi A."/>
            <person name="Getino M."/>
            <person name="Pursley I."/>
            <person name="Horton D.L."/>
            <person name="Alikhan N.F."/>
            <person name="Baker D."/>
            <person name="Gharbi K."/>
            <person name="Hall N."/>
            <person name="Watson M."/>
            <person name="Adriaenssens E.M."/>
            <person name="Foster-Nyarko E."/>
            <person name="Jarju S."/>
            <person name="Secka A."/>
            <person name="Antonio M."/>
            <person name="Oren A."/>
            <person name="Chaudhuri R.R."/>
            <person name="La Ragione R."/>
            <person name="Hildebrand F."/>
            <person name="Pallen M.J."/>
        </authorList>
    </citation>
    <scope>NUCLEOTIDE SEQUENCE</scope>
    <source>
        <strain evidence="2">ChiHjej13B12-4958</strain>
    </source>
</reference>
<feature type="region of interest" description="Disordered" evidence="1">
    <location>
        <begin position="94"/>
        <end position="128"/>
    </location>
</feature>
<reference evidence="2" key="2">
    <citation type="submission" date="2021-04" db="EMBL/GenBank/DDBJ databases">
        <authorList>
            <person name="Gilroy R."/>
        </authorList>
    </citation>
    <scope>NUCLEOTIDE SEQUENCE</scope>
    <source>
        <strain evidence="2">ChiHjej13B12-4958</strain>
    </source>
</reference>
<protein>
    <submittedName>
        <fullName evidence="2">Uncharacterized protein</fullName>
    </submittedName>
</protein>
<evidence type="ECO:0000313" key="2">
    <source>
        <dbReference type="EMBL" id="HJC86171.1"/>
    </source>
</evidence>
<name>A0A9D2TPV9_9CORY</name>
<evidence type="ECO:0000313" key="3">
    <source>
        <dbReference type="Proteomes" id="UP000823858"/>
    </source>
</evidence>
<dbReference type="AlphaFoldDB" id="A0A9D2TPV9"/>
<comment type="caution">
    <text evidence="2">The sequence shown here is derived from an EMBL/GenBank/DDBJ whole genome shotgun (WGS) entry which is preliminary data.</text>
</comment>
<feature type="compositionally biased region" description="Basic and acidic residues" evidence="1">
    <location>
        <begin position="99"/>
        <end position="112"/>
    </location>
</feature>
<dbReference type="Proteomes" id="UP000823858">
    <property type="component" value="Unassembled WGS sequence"/>
</dbReference>
<organism evidence="2 3">
    <name type="scientific">Candidatus Corynebacterium faecigallinarum</name>
    <dbReference type="NCBI Taxonomy" id="2838528"/>
    <lineage>
        <taxon>Bacteria</taxon>
        <taxon>Bacillati</taxon>
        <taxon>Actinomycetota</taxon>
        <taxon>Actinomycetes</taxon>
        <taxon>Mycobacteriales</taxon>
        <taxon>Corynebacteriaceae</taxon>
        <taxon>Corynebacterium</taxon>
    </lineage>
</organism>
<sequence length="128" mass="14467">MIQLVIGAAAGYVFGTKAGRRRYEQIRRGYEATINSPVTRRAVQAGRKALADRIDPEPRMRELRDVRGADRRGELDGSQDAYLEDDALEFEEDIIVESDQPRMRDAKGRPVSEQDGSGGTSRRRFGRR</sequence>